<dbReference type="InterPro" id="IPR016047">
    <property type="entry name" value="M23ase_b-sheet_dom"/>
</dbReference>
<keyword evidence="1" id="KW-0472">Membrane</keyword>
<dbReference type="InterPro" id="IPR011055">
    <property type="entry name" value="Dup_hybrid_motif"/>
</dbReference>
<keyword evidence="1" id="KW-1133">Transmembrane helix</keyword>
<dbReference type="InterPro" id="IPR050570">
    <property type="entry name" value="Cell_wall_metabolism_enzyme"/>
</dbReference>
<organism evidence="3 4">
    <name type="scientific">Ottowia flava</name>
    <dbReference type="NCBI Taxonomy" id="2675430"/>
    <lineage>
        <taxon>Bacteria</taxon>
        <taxon>Pseudomonadati</taxon>
        <taxon>Pseudomonadota</taxon>
        <taxon>Betaproteobacteria</taxon>
        <taxon>Burkholderiales</taxon>
        <taxon>Comamonadaceae</taxon>
        <taxon>Ottowia</taxon>
    </lineage>
</organism>
<feature type="transmembrane region" description="Helical" evidence="1">
    <location>
        <begin position="7"/>
        <end position="25"/>
    </location>
</feature>
<dbReference type="PANTHER" id="PTHR21666">
    <property type="entry name" value="PEPTIDASE-RELATED"/>
    <property type="match status" value="1"/>
</dbReference>
<keyword evidence="1" id="KW-0812">Transmembrane</keyword>
<accession>A0ABW4KTT1</accession>
<feature type="domain" description="M23ase beta-sheet core" evidence="2">
    <location>
        <begin position="73"/>
        <end position="171"/>
    </location>
</feature>
<evidence type="ECO:0000259" key="2">
    <source>
        <dbReference type="Pfam" id="PF01551"/>
    </source>
</evidence>
<dbReference type="Proteomes" id="UP001597304">
    <property type="component" value="Unassembled WGS sequence"/>
</dbReference>
<keyword evidence="4" id="KW-1185">Reference proteome</keyword>
<protein>
    <submittedName>
        <fullName evidence="3">M23 family metallopeptidase</fullName>
        <ecNumber evidence="3">3.4.24.-</ecNumber>
    </submittedName>
</protein>
<gene>
    <name evidence="3" type="ORF">ACFSF0_12435</name>
</gene>
<evidence type="ECO:0000256" key="1">
    <source>
        <dbReference type="SAM" id="Phobius"/>
    </source>
</evidence>
<evidence type="ECO:0000313" key="4">
    <source>
        <dbReference type="Proteomes" id="UP001597304"/>
    </source>
</evidence>
<dbReference type="EMBL" id="JBHUEJ010000027">
    <property type="protein sequence ID" value="MFD1711420.1"/>
    <property type="molecule type" value="Genomic_DNA"/>
</dbReference>
<evidence type="ECO:0000313" key="3">
    <source>
        <dbReference type="EMBL" id="MFD1711420.1"/>
    </source>
</evidence>
<dbReference type="Pfam" id="PF01551">
    <property type="entry name" value="Peptidase_M23"/>
    <property type="match status" value="1"/>
</dbReference>
<dbReference type="SUPFAM" id="SSF51261">
    <property type="entry name" value="Duplicated hybrid motif"/>
    <property type="match status" value="1"/>
</dbReference>
<proteinExistence type="predicted"/>
<sequence length="188" mass="20294">MRVLRGVLYFLILLLLAYWSGAWLWEQPLMERPGTLWQLSRMPAPTALPVPVQGVAARAIADTWGGARAGGRRHEGVDIFAARSTPVVSSTRGLVVRVRESGIGGRQVWVLGPGRERHYYAHLDDWAPGLTAGDVVHPGTPLGTVGDTGNARGTPPHLHYGIYGDDGATNPWPRLRAGARTAPRAGQL</sequence>
<dbReference type="PANTHER" id="PTHR21666:SF268">
    <property type="entry name" value="PEPTIDASE M23 DOMAIN-CONTAINING PROTEIN"/>
    <property type="match status" value="1"/>
</dbReference>
<dbReference type="GO" id="GO:0016787">
    <property type="term" value="F:hydrolase activity"/>
    <property type="evidence" value="ECO:0007669"/>
    <property type="project" value="UniProtKB-KW"/>
</dbReference>
<comment type="caution">
    <text evidence="3">The sequence shown here is derived from an EMBL/GenBank/DDBJ whole genome shotgun (WGS) entry which is preliminary data.</text>
</comment>
<reference evidence="4" key="1">
    <citation type="journal article" date="2019" name="Int. J. Syst. Evol. Microbiol.">
        <title>The Global Catalogue of Microorganisms (GCM) 10K type strain sequencing project: providing services to taxonomists for standard genome sequencing and annotation.</title>
        <authorList>
            <consortium name="The Broad Institute Genomics Platform"/>
            <consortium name="The Broad Institute Genome Sequencing Center for Infectious Disease"/>
            <person name="Wu L."/>
            <person name="Ma J."/>
        </authorList>
    </citation>
    <scope>NUCLEOTIDE SEQUENCE [LARGE SCALE GENOMIC DNA]</scope>
    <source>
        <strain evidence="4">LMG 29247</strain>
    </source>
</reference>
<dbReference type="RefSeq" id="WP_370512956.1">
    <property type="nucleotide sequence ID" value="NZ_JBHUEJ010000027.1"/>
</dbReference>
<dbReference type="Gene3D" id="2.70.70.10">
    <property type="entry name" value="Glucose Permease (Domain IIA)"/>
    <property type="match status" value="1"/>
</dbReference>
<name>A0ABW4KTT1_9BURK</name>
<dbReference type="CDD" id="cd12797">
    <property type="entry name" value="M23_peptidase"/>
    <property type="match status" value="1"/>
</dbReference>
<dbReference type="EC" id="3.4.24.-" evidence="3"/>
<keyword evidence="3" id="KW-0378">Hydrolase</keyword>